<feature type="region of interest" description="Disordered" evidence="1">
    <location>
        <begin position="504"/>
        <end position="528"/>
    </location>
</feature>
<proteinExistence type="predicted"/>
<accession>A0ABY4GJI1</accession>
<dbReference type="InterPro" id="IPR025584">
    <property type="entry name" value="Cthe_2159"/>
</dbReference>
<gene>
    <name evidence="2" type="ORF">MUN87_16930</name>
</gene>
<dbReference type="Proteomes" id="UP000831537">
    <property type="component" value="Chromosome"/>
</dbReference>
<evidence type="ECO:0000313" key="2">
    <source>
        <dbReference type="EMBL" id="UOQ84359.1"/>
    </source>
</evidence>
<feature type="compositionally biased region" description="Low complexity" evidence="1">
    <location>
        <begin position="724"/>
        <end position="741"/>
    </location>
</feature>
<feature type="compositionally biased region" description="Low complexity" evidence="1">
    <location>
        <begin position="352"/>
        <end position="387"/>
    </location>
</feature>
<evidence type="ECO:0000313" key="3">
    <source>
        <dbReference type="Proteomes" id="UP000831537"/>
    </source>
</evidence>
<feature type="compositionally biased region" description="Gly residues" evidence="1">
    <location>
        <begin position="709"/>
        <end position="723"/>
    </location>
</feature>
<dbReference type="Pfam" id="PF14262">
    <property type="entry name" value="Cthe_2159"/>
    <property type="match status" value="2"/>
</dbReference>
<protein>
    <submittedName>
        <fullName evidence="2">Carbohydrate-binding domain-containing protein</fullName>
    </submittedName>
</protein>
<name>A0ABY4GJI1_9BACI</name>
<sequence>MGINRRRKIVFPLILIFVFVIAGCSNESNKTEIVESAETTVDYDTEDAYTEWSESDATFIAFSDQTASVDDENSGVVVNDNTVTIHTSGTYVLEGDASDSQVIVDAEDQGTVRIILNGVSLTSTTSAPIFVKQADKTVVSVEKGTENTLTDASEYVYEDEDSDEPKAAIYSKDDLTINGSGQLTVKANFNDGITGNDDLKIIGATIAITATDDGIVGRDLFAMKDASITVDAGGDGVKSSNDEDADKANIVLESGTLTVDAEGDGIASENTVTVLDGEYNIVAGGGSPETIEATQEFGGGMGGQGGMQGQMPNGEDSSGERPAPPEGFEEGEMPQFEEGQAPSDGGQMTPPDQGTTTETQQSGDTQQSSQEQAQTNEQQQGTNAESTESAETEEDTPSTKGIKAVNSVTIAGGTISIDSNDDALHSDKELTITNGDITINTGDDAVHADESLAINGGNVQVDKSYEGIESQDITITDGTIRLTTADDGFNVNGGTDEMGMFGANQGQTTEQTTDSEQTDETTTETEEEGQLLIEGGYIYVNADGDGLDSNTSAKMTGGTVLVYGPTNSGNGALDYNSAFTVEGGTLIAAGSSGMAQGVSEDSAQNSILMTFPEMLEANTTVYVTDSNGDVVTAVTPEKQFQTVVISSPDLKQDETYTINTGGEITGDATDGYVDDATAEGGTKIVEFTLNSAMMYLNESGETEQTGEMFGPGGGGGQGQGQGWGQNQNGTQQQQEQSEATQ</sequence>
<dbReference type="PROSITE" id="PS51257">
    <property type="entry name" value="PROKAR_LIPOPROTEIN"/>
    <property type="match status" value="1"/>
</dbReference>
<dbReference type="RefSeq" id="WP_244741990.1">
    <property type="nucleotide sequence ID" value="NZ_CP095071.1"/>
</dbReference>
<feature type="compositionally biased region" description="Acidic residues" evidence="1">
    <location>
        <begin position="516"/>
        <end position="528"/>
    </location>
</feature>
<feature type="compositionally biased region" description="Low complexity" evidence="1">
    <location>
        <begin position="505"/>
        <end position="515"/>
    </location>
</feature>
<keyword evidence="3" id="KW-1185">Reference proteome</keyword>
<feature type="region of interest" description="Disordered" evidence="1">
    <location>
        <begin position="700"/>
        <end position="741"/>
    </location>
</feature>
<organism evidence="2 3">
    <name type="scientific">Gracilibacillus salinarum</name>
    <dbReference type="NCBI Taxonomy" id="2932255"/>
    <lineage>
        <taxon>Bacteria</taxon>
        <taxon>Bacillati</taxon>
        <taxon>Bacillota</taxon>
        <taxon>Bacilli</taxon>
        <taxon>Bacillales</taxon>
        <taxon>Bacillaceae</taxon>
        <taxon>Gracilibacillus</taxon>
    </lineage>
</organism>
<feature type="region of interest" description="Disordered" evidence="1">
    <location>
        <begin position="285"/>
        <end position="404"/>
    </location>
</feature>
<evidence type="ECO:0000256" key="1">
    <source>
        <dbReference type="SAM" id="MobiDB-lite"/>
    </source>
</evidence>
<feature type="compositionally biased region" description="Gly residues" evidence="1">
    <location>
        <begin position="297"/>
        <end position="308"/>
    </location>
</feature>
<dbReference type="EMBL" id="CP095071">
    <property type="protein sequence ID" value="UOQ84359.1"/>
    <property type="molecule type" value="Genomic_DNA"/>
</dbReference>
<reference evidence="2 3" key="1">
    <citation type="submission" date="2022-04" db="EMBL/GenBank/DDBJ databases">
        <title>Gracilibacillus sp. isolated from saltern.</title>
        <authorList>
            <person name="Won M."/>
            <person name="Lee C.-M."/>
            <person name="Woen H.-Y."/>
            <person name="Kwon S.-W."/>
        </authorList>
    </citation>
    <scope>NUCLEOTIDE SEQUENCE [LARGE SCALE GENOMIC DNA]</scope>
    <source>
        <strain evidence="2 3">SSPM10-3</strain>
    </source>
</reference>